<evidence type="ECO:0000313" key="2">
    <source>
        <dbReference type="EMBL" id="KHD77219.1"/>
    </source>
</evidence>
<reference evidence="2 3" key="1">
    <citation type="submission" date="2014-10" db="EMBL/GenBank/DDBJ databases">
        <title>Draft genome sequence of Actinoplanes utahensis NRRL 12052.</title>
        <authorList>
            <person name="Velasco-Bucheli B."/>
            <person name="del Cerro C."/>
            <person name="Hormigo D."/>
            <person name="Garcia J.L."/>
            <person name="Acebal C."/>
            <person name="Arroyo M."/>
            <person name="de la Mata I."/>
        </authorList>
    </citation>
    <scope>NUCLEOTIDE SEQUENCE [LARGE SCALE GENOMIC DNA]</scope>
    <source>
        <strain evidence="2 3">NRRL 12052</strain>
    </source>
</reference>
<dbReference type="AlphaFoldDB" id="A0A0A6URY1"/>
<dbReference type="RefSeq" id="WP_043524474.1">
    <property type="nucleotide sequence ID" value="NZ_BAABKU010000016.1"/>
</dbReference>
<dbReference type="eggNOG" id="COG1226">
    <property type="taxonomic scope" value="Bacteria"/>
</dbReference>
<sequence>MPQPLPADVPWTAPREAADDGHAAIVGDATITVAGRAAENVPLLRRSGATSVITSSEAAGRLLGLAARSPAASDVVGDLLVQGNGLRLVDRPGRPDGATSQRMDTEKGRCRPGYARRACPAAVRVSRAR</sequence>
<dbReference type="EMBL" id="JRTT01000012">
    <property type="protein sequence ID" value="KHD77219.1"/>
    <property type="molecule type" value="Genomic_DNA"/>
</dbReference>
<name>A0A0A6URY1_ACTUT</name>
<feature type="region of interest" description="Disordered" evidence="1">
    <location>
        <begin position="87"/>
        <end position="112"/>
    </location>
</feature>
<proteinExistence type="predicted"/>
<accession>A0A0A6URY1</accession>
<dbReference type="Proteomes" id="UP000054537">
    <property type="component" value="Unassembled WGS sequence"/>
</dbReference>
<comment type="caution">
    <text evidence="2">The sequence shown here is derived from an EMBL/GenBank/DDBJ whole genome shotgun (WGS) entry which is preliminary data.</text>
</comment>
<keyword evidence="3" id="KW-1185">Reference proteome</keyword>
<organism evidence="2 3">
    <name type="scientific">Actinoplanes utahensis</name>
    <dbReference type="NCBI Taxonomy" id="1869"/>
    <lineage>
        <taxon>Bacteria</taxon>
        <taxon>Bacillati</taxon>
        <taxon>Actinomycetota</taxon>
        <taxon>Actinomycetes</taxon>
        <taxon>Micromonosporales</taxon>
        <taxon>Micromonosporaceae</taxon>
        <taxon>Actinoplanes</taxon>
    </lineage>
</organism>
<gene>
    <name evidence="2" type="ORF">MB27_12310</name>
</gene>
<protein>
    <submittedName>
        <fullName evidence="2">Uncharacterized protein</fullName>
    </submittedName>
</protein>
<evidence type="ECO:0000256" key="1">
    <source>
        <dbReference type="SAM" id="MobiDB-lite"/>
    </source>
</evidence>
<dbReference type="STRING" id="1869.MB27_12310"/>
<evidence type="ECO:0000313" key="3">
    <source>
        <dbReference type="Proteomes" id="UP000054537"/>
    </source>
</evidence>